<dbReference type="FunFam" id="3.40.1670.10:FF:000001">
    <property type="entry name" value="3-octaprenyl-4-hydroxybenzoate carboxy-lyase"/>
    <property type="match status" value="1"/>
</dbReference>
<comment type="caution">
    <text evidence="19">The sequence shown here is derived from an EMBL/GenBank/DDBJ whole genome shotgun (WGS) entry which is preliminary data.</text>
</comment>
<keyword evidence="9 15" id="KW-0479">Metal-binding</keyword>
<evidence type="ECO:0000256" key="7">
    <source>
        <dbReference type="ARBA" id="ARBA00022643"/>
    </source>
</evidence>
<gene>
    <name evidence="15" type="primary">ubiD</name>
    <name evidence="19" type="ORF">BOW53_07960</name>
</gene>
<evidence type="ECO:0000259" key="18">
    <source>
        <dbReference type="Pfam" id="PF20696"/>
    </source>
</evidence>
<dbReference type="Pfam" id="PF01977">
    <property type="entry name" value="UbiD"/>
    <property type="match status" value="1"/>
</dbReference>
<comment type="cofactor">
    <cofactor evidence="15">
        <name>Mn(2+)</name>
        <dbReference type="ChEBI" id="CHEBI:29035"/>
    </cofactor>
</comment>
<proteinExistence type="inferred from homology"/>
<feature type="domain" description="3-octaprenyl-4-hydroxybenzoate carboxy-lyase-like N-terminal" evidence="17">
    <location>
        <begin position="10"/>
        <end position="89"/>
    </location>
</feature>
<reference evidence="19 20" key="1">
    <citation type="submission" date="2016-11" db="EMBL/GenBank/DDBJ databases">
        <title>Mixed transmission modes and dynamic genome evolution in an obligate animal-bacterial symbiosis.</title>
        <authorList>
            <person name="Russell S.L."/>
            <person name="Corbett-Detig R.B."/>
            <person name="Cavanaugh C.M."/>
        </authorList>
    </citation>
    <scope>NUCLEOTIDE SEQUENCE [LARGE SCALE GENOMIC DNA]</scope>
    <source>
        <strain evidence="19">Sveles-Q1</strain>
    </source>
</reference>
<dbReference type="InterPro" id="IPR049381">
    <property type="entry name" value="UbiD-like_C"/>
</dbReference>
<comment type="subunit">
    <text evidence="3 15">Homohexamer.</text>
</comment>
<dbReference type="PANTHER" id="PTHR30108:SF17">
    <property type="entry name" value="FERULIC ACID DECARBOXYLASE 1"/>
    <property type="match status" value="1"/>
</dbReference>
<dbReference type="InterPro" id="IPR023677">
    <property type="entry name" value="UbiD_bacteria"/>
</dbReference>
<comment type="function">
    <text evidence="15">Catalyzes the decarboxylation of 3-octaprenyl-4-hydroxy benzoate to 2-octaprenylphenol, an intermediate step in ubiquinone biosynthesis.</text>
</comment>
<keyword evidence="7 15" id="KW-0288">FMN</keyword>
<dbReference type="UniPathway" id="UPA00232"/>
<evidence type="ECO:0000259" key="16">
    <source>
        <dbReference type="Pfam" id="PF01977"/>
    </source>
</evidence>
<dbReference type="OrthoDB" id="9809841at2"/>
<evidence type="ECO:0000256" key="10">
    <source>
        <dbReference type="ARBA" id="ARBA00022793"/>
    </source>
</evidence>
<evidence type="ECO:0000256" key="12">
    <source>
        <dbReference type="ARBA" id="ARBA00023211"/>
    </source>
</evidence>
<dbReference type="SUPFAM" id="SSF50475">
    <property type="entry name" value="FMN-binding split barrel"/>
    <property type="match status" value="1"/>
</dbReference>
<dbReference type="InterPro" id="IPR002830">
    <property type="entry name" value="UbiD"/>
</dbReference>
<dbReference type="GO" id="GO:0006744">
    <property type="term" value="P:ubiquinone biosynthetic process"/>
    <property type="evidence" value="ECO:0007669"/>
    <property type="project" value="UniProtKB-UniRule"/>
</dbReference>
<evidence type="ECO:0000259" key="17">
    <source>
        <dbReference type="Pfam" id="PF20695"/>
    </source>
</evidence>
<evidence type="ECO:0000256" key="13">
    <source>
        <dbReference type="ARBA" id="ARBA00023239"/>
    </source>
</evidence>
<dbReference type="SUPFAM" id="SSF143968">
    <property type="entry name" value="UbiD C-terminal domain-like"/>
    <property type="match status" value="1"/>
</dbReference>
<feature type="domain" description="3-octaprenyl-4-hydroxybenzoate carboxy-lyase-like C-terminal" evidence="18">
    <location>
        <begin position="331"/>
        <end position="452"/>
    </location>
</feature>
<keyword evidence="20" id="KW-1185">Reference proteome</keyword>
<evidence type="ECO:0000256" key="5">
    <source>
        <dbReference type="ARBA" id="ARBA00022475"/>
    </source>
</evidence>
<comment type="catalytic activity">
    <reaction evidence="15">
        <text>a 4-hydroxy-3-(all-trans-polyprenyl)benzoate + H(+) = a 2-(all-trans-polyprenyl)phenol + CO2</text>
        <dbReference type="Rhea" id="RHEA:41680"/>
        <dbReference type="Rhea" id="RHEA-COMP:9514"/>
        <dbReference type="Rhea" id="RHEA-COMP:9516"/>
        <dbReference type="ChEBI" id="CHEBI:1269"/>
        <dbReference type="ChEBI" id="CHEBI:15378"/>
        <dbReference type="ChEBI" id="CHEBI:16526"/>
        <dbReference type="ChEBI" id="CHEBI:78396"/>
        <dbReference type="EC" id="4.1.1.98"/>
    </reaction>
</comment>
<keyword evidence="12 15" id="KW-0464">Manganese</keyword>
<comment type="cofactor">
    <cofactor evidence="15">
        <name>prenylated FMN</name>
        <dbReference type="ChEBI" id="CHEBI:87746"/>
    </cofactor>
    <text evidence="15">Binds 1 prenylated FMN per subunit.</text>
</comment>
<evidence type="ECO:0000256" key="11">
    <source>
        <dbReference type="ARBA" id="ARBA00023136"/>
    </source>
</evidence>
<keyword evidence="8 15" id="KW-0831">Ubiquinone biosynthesis</keyword>
<dbReference type="NCBIfam" id="NF008175">
    <property type="entry name" value="PRK10922.1"/>
    <property type="match status" value="1"/>
</dbReference>
<dbReference type="GO" id="GO:0005829">
    <property type="term" value="C:cytosol"/>
    <property type="evidence" value="ECO:0007669"/>
    <property type="project" value="TreeGrafter"/>
</dbReference>
<dbReference type="Pfam" id="PF20695">
    <property type="entry name" value="UbiD_N"/>
    <property type="match status" value="1"/>
</dbReference>
<evidence type="ECO:0000256" key="1">
    <source>
        <dbReference type="ARBA" id="ARBA00004749"/>
    </source>
</evidence>
<evidence type="ECO:0000256" key="2">
    <source>
        <dbReference type="ARBA" id="ARBA00010021"/>
    </source>
</evidence>
<dbReference type="InterPro" id="IPR048304">
    <property type="entry name" value="UbiD_Rift_dom"/>
</dbReference>
<dbReference type="GO" id="GO:0008694">
    <property type="term" value="F:4-hydroxy-3-polyprenylbenzoate decarboxylase activity"/>
    <property type="evidence" value="ECO:0007669"/>
    <property type="project" value="UniProtKB-UniRule"/>
</dbReference>
<dbReference type="GO" id="GO:0005886">
    <property type="term" value="C:plasma membrane"/>
    <property type="evidence" value="ECO:0007669"/>
    <property type="project" value="UniProtKB-SubCell"/>
</dbReference>
<evidence type="ECO:0000313" key="19">
    <source>
        <dbReference type="EMBL" id="OOZ40395.1"/>
    </source>
</evidence>
<evidence type="ECO:0000256" key="14">
    <source>
        <dbReference type="ARBA" id="ARBA00030393"/>
    </source>
</evidence>
<accession>A0A1T2L5K1</accession>
<keyword evidence="13 15" id="KW-0456">Lyase</keyword>
<dbReference type="PANTHER" id="PTHR30108">
    <property type="entry name" value="3-OCTAPRENYL-4-HYDROXYBENZOATE CARBOXY-LYASE-RELATED"/>
    <property type="match status" value="1"/>
</dbReference>
<keyword evidence="10 15" id="KW-0210">Decarboxylase</keyword>
<evidence type="ECO:0000256" key="3">
    <source>
        <dbReference type="ARBA" id="ARBA00011643"/>
    </source>
</evidence>
<comment type="pathway">
    <text evidence="1 15">Cofactor biosynthesis; ubiquinone biosynthesis.</text>
</comment>
<protein>
    <recommendedName>
        <fullName evidence="4 15">3-octaprenyl-4-hydroxybenzoate carboxy-lyase</fullName>
        <ecNumber evidence="15">4.1.1.98</ecNumber>
    </recommendedName>
    <alternativeName>
        <fullName evidence="14 15">Polyprenyl p-hydroxybenzoate decarboxylase</fullName>
    </alternativeName>
</protein>
<feature type="domain" description="3-octaprenyl-4-hydroxybenzoate carboxy-lyase-like Rift-related" evidence="16">
    <location>
        <begin position="122"/>
        <end position="322"/>
    </location>
</feature>
<dbReference type="AlphaFoldDB" id="A0A1T2L5K1"/>
<comment type="subcellular location">
    <subcellularLocation>
        <location evidence="15">Cell membrane</location>
        <topology evidence="15">Peripheral membrane protein</topology>
    </subcellularLocation>
</comment>
<feature type="binding site" evidence="15">
    <location>
        <begin position="189"/>
        <end position="191"/>
    </location>
    <ligand>
        <name>prenylated FMN</name>
        <dbReference type="ChEBI" id="CHEBI:87746"/>
    </ligand>
</feature>
<feature type="binding site" evidence="15">
    <location>
        <position position="172"/>
    </location>
    <ligand>
        <name>Mn(2+)</name>
        <dbReference type="ChEBI" id="CHEBI:29035"/>
    </ligand>
</feature>
<dbReference type="Proteomes" id="UP000191110">
    <property type="component" value="Unassembled WGS sequence"/>
</dbReference>
<keyword evidence="11 15" id="KW-0472">Membrane</keyword>
<dbReference type="Pfam" id="PF20696">
    <property type="entry name" value="UbiD_C"/>
    <property type="match status" value="1"/>
</dbReference>
<dbReference type="Gene3D" id="1.20.5.570">
    <property type="entry name" value="Single helix bin"/>
    <property type="match status" value="1"/>
</dbReference>
<dbReference type="GO" id="GO:0046872">
    <property type="term" value="F:metal ion binding"/>
    <property type="evidence" value="ECO:0007669"/>
    <property type="project" value="UniProtKB-KW"/>
</dbReference>
<dbReference type="EC" id="4.1.1.98" evidence="15"/>
<dbReference type="RefSeq" id="WP_078483556.1">
    <property type="nucleotide sequence ID" value="NZ_MPRL01000026.1"/>
</dbReference>
<dbReference type="Gene3D" id="3.40.1670.10">
    <property type="entry name" value="UbiD C-terminal domain-like"/>
    <property type="match status" value="1"/>
</dbReference>
<name>A0A1T2L5K1_9GAMM</name>
<dbReference type="InterPro" id="IPR049383">
    <property type="entry name" value="UbiD-like_N"/>
</dbReference>
<evidence type="ECO:0000256" key="6">
    <source>
        <dbReference type="ARBA" id="ARBA00022630"/>
    </source>
</evidence>
<keyword evidence="5 15" id="KW-1003">Cell membrane</keyword>
<dbReference type="EMBL" id="MPRL01000026">
    <property type="protein sequence ID" value="OOZ40395.1"/>
    <property type="molecule type" value="Genomic_DNA"/>
</dbReference>
<keyword evidence="6 15" id="KW-0285">Flavoprotein</keyword>
<feature type="active site" description="Proton donor" evidence="15">
    <location>
        <position position="287"/>
    </location>
</feature>
<organism evidence="19 20">
    <name type="scientific">Solemya pervernicosa gill symbiont</name>
    <dbReference type="NCBI Taxonomy" id="642797"/>
    <lineage>
        <taxon>Bacteria</taxon>
        <taxon>Pseudomonadati</taxon>
        <taxon>Pseudomonadota</taxon>
        <taxon>Gammaproteobacteria</taxon>
        <taxon>sulfur-oxidizing symbionts</taxon>
    </lineage>
</organism>
<evidence type="ECO:0000256" key="15">
    <source>
        <dbReference type="HAMAP-Rule" id="MF_01636"/>
    </source>
</evidence>
<evidence type="ECO:0000256" key="9">
    <source>
        <dbReference type="ARBA" id="ARBA00022723"/>
    </source>
</evidence>
<evidence type="ECO:0000313" key="20">
    <source>
        <dbReference type="Proteomes" id="UP000191110"/>
    </source>
</evidence>
<evidence type="ECO:0000256" key="8">
    <source>
        <dbReference type="ARBA" id="ARBA00022688"/>
    </source>
</evidence>
<evidence type="ECO:0000256" key="4">
    <source>
        <dbReference type="ARBA" id="ARBA00018597"/>
    </source>
</evidence>
<dbReference type="NCBIfam" id="TIGR00148">
    <property type="entry name" value="UbiD family decarboxylase"/>
    <property type="match status" value="1"/>
</dbReference>
<feature type="binding site" evidence="15">
    <location>
        <begin position="194"/>
        <end position="195"/>
    </location>
    <ligand>
        <name>prenylated FMN</name>
        <dbReference type="ChEBI" id="CHEBI:87746"/>
    </ligand>
</feature>
<feature type="binding site" evidence="15">
    <location>
        <position position="238"/>
    </location>
    <ligand>
        <name>Mn(2+)</name>
        <dbReference type="ChEBI" id="CHEBI:29035"/>
    </ligand>
</feature>
<feature type="binding site" evidence="15">
    <location>
        <begin position="175"/>
        <end position="177"/>
    </location>
    <ligand>
        <name>prenylated FMN</name>
        <dbReference type="ChEBI" id="CHEBI:87746"/>
    </ligand>
</feature>
<dbReference type="HAMAP" id="MF_01636">
    <property type="entry name" value="UbiD"/>
    <property type="match status" value="1"/>
</dbReference>
<comment type="similarity">
    <text evidence="2 15">Belongs to the UbiD family.</text>
</comment>
<sequence length="490" mass="54979">MKYRDLRDFIAQLEQKGELKRITTEIDPNLEMTEICDRTLRAGGPALLFENPKGSDVPVLANLFGTPERVAYGMGEESVEALREVGKLLAYLKEPEPPKGMKDAWEKLPVFKQVLNMAPKVVKGAPCQAVVLEGDEVDLGKLPVQTCWPGDAGPLITWGLVVTRGPHKERQNLGIYRQQVIGKNRVIMRWLSHRGGALDFREWQQEHPGEPFPIAVALGADPATILGAVTPVPDSLSEYAFAGLLRGAKTEVTNCIGSELQVPASAEFVLEGFIYPEDMADEGPFGDHTGYYNEVESFPVFTIERITQRQDPIYHSTYTGRPPDEPAVLSVALNEVFVPILQKQFPEIVDFYLPPEGCSYRMAVVSMKKQYPGHAKRVMLGVWSFLRQFMYTKFVIVTDDDVNVRDWNDVIWAMTTRMDPARDTTMIENTPIDYLDFASPVSGLGSKMGFDATNKWQGETNREWGSTIVMDEAVKSRVDQLWDELDILDD</sequence>